<proteinExistence type="predicted"/>
<keyword evidence="2" id="KW-0808">Transferase</keyword>
<reference evidence="2 3" key="1">
    <citation type="submission" date="2019-09" db="EMBL/GenBank/DDBJ databases">
        <title>Taxonomic organization of the family Brucellaceae based on a phylogenomic approach.</title>
        <authorList>
            <person name="Leclercq S."/>
            <person name="Cloeckaert A."/>
            <person name="Zygmunt M.S."/>
        </authorList>
    </citation>
    <scope>NUCLEOTIDE SEQUENCE [LARGE SCALE GENOMIC DNA]</scope>
    <source>
        <strain evidence="2 3">CCUG 34461</strain>
    </source>
</reference>
<dbReference type="InterPro" id="IPR006222">
    <property type="entry name" value="GCVT_N"/>
</dbReference>
<feature type="domain" description="GCVT N-terminal" evidence="1">
    <location>
        <begin position="43"/>
        <end position="261"/>
    </location>
</feature>
<dbReference type="GO" id="GO:0016740">
    <property type="term" value="F:transferase activity"/>
    <property type="evidence" value="ECO:0007669"/>
    <property type="project" value="UniProtKB-KW"/>
</dbReference>
<organism evidence="2 3">
    <name type="scientific">Brucella anthropi</name>
    <name type="common">Ochrobactrum anthropi</name>
    <dbReference type="NCBI Taxonomy" id="529"/>
    <lineage>
        <taxon>Bacteria</taxon>
        <taxon>Pseudomonadati</taxon>
        <taxon>Pseudomonadota</taxon>
        <taxon>Alphaproteobacteria</taxon>
        <taxon>Hyphomicrobiales</taxon>
        <taxon>Brucellaceae</taxon>
        <taxon>Brucella/Ochrobactrum group</taxon>
        <taxon>Brucella</taxon>
    </lineage>
</organism>
<evidence type="ECO:0000313" key="3">
    <source>
        <dbReference type="Proteomes" id="UP000441102"/>
    </source>
</evidence>
<dbReference type="Proteomes" id="UP000441102">
    <property type="component" value="Unassembled WGS sequence"/>
</dbReference>
<dbReference type="PANTHER" id="PTHR43757">
    <property type="entry name" value="AMINOMETHYLTRANSFERASE"/>
    <property type="match status" value="1"/>
</dbReference>
<sequence>MVLQTVQDIIDARPDLVKYFKEETGGSQLVTLISMLAPFIPPEFTNWREEQRAWRETAVLFDQSHHMSVTYLKGSDAKRMLSYLSPSTFANLAEGRGKQYFVSSPYGHHIGDCILHYYGEKEGFELISGNPLQSWVNYHAQTGDFDVEATRDLASPLNPSGPRRKYRFQLEGPKARTILQEVCEGGWPELKFFHTTYVKIAGCQVHVLRHGMAGHAGAEISGPWDEMDTVRTAILKAGEKHGLRQGGTVTYYTTPLENGWIPTPFPAIFTGDEMEDFRKWLPARSFEGQMQVSGSYYSDNIEDYYWDAWSLGYDKFIKFDHDFIGRPAMEAMLGRPHRVKRSLEWNSEDVTRVLQSQLIDGPTYKAINFPNAFYGTPQADEVLSMDGRHIGVSQWCGYSANEKRVLSLCGIDAEFADLGTEVILIWGEKDGGSGRPSVERHEQTRIRAKVAPAPFPEVSRQKIRAII</sequence>
<dbReference type="SUPFAM" id="SSF103025">
    <property type="entry name" value="Folate-binding domain"/>
    <property type="match status" value="1"/>
</dbReference>
<dbReference type="AlphaFoldDB" id="A0A6I0DJQ3"/>
<protein>
    <submittedName>
        <fullName evidence="2">Aminomethyl transferase family protein</fullName>
    </submittedName>
</protein>
<dbReference type="EMBL" id="WBWX01000019">
    <property type="protein sequence ID" value="KAB2790312.1"/>
    <property type="molecule type" value="Genomic_DNA"/>
</dbReference>
<dbReference type="PANTHER" id="PTHR43757:SF2">
    <property type="entry name" value="AMINOMETHYLTRANSFERASE, MITOCHONDRIAL"/>
    <property type="match status" value="1"/>
</dbReference>
<name>A0A6I0DJQ3_BRUAN</name>
<gene>
    <name evidence="2" type="ORF">F9L06_24890</name>
</gene>
<dbReference type="Gene3D" id="3.30.1360.120">
    <property type="entry name" value="Probable tRNA modification gtpase trme, domain 1"/>
    <property type="match status" value="1"/>
</dbReference>
<comment type="caution">
    <text evidence="2">The sequence shown here is derived from an EMBL/GenBank/DDBJ whole genome shotgun (WGS) entry which is preliminary data.</text>
</comment>
<evidence type="ECO:0000313" key="2">
    <source>
        <dbReference type="EMBL" id="KAB2790312.1"/>
    </source>
</evidence>
<accession>A0A6I0DJQ3</accession>
<dbReference type="InterPro" id="IPR028896">
    <property type="entry name" value="GcvT/YgfZ/DmdA"/>
</dbReference>
<dbReference type="Pfam" id="PF01571">
    <property type="entry name" value="GCV_T"/>
    <property type="match status" value="1"/>
</dbReference>
<evidence type="ECO:0000259" key="1">
    <source>
        <dbReference type="Pfam" id="PF01571"/>
    </source>
</evidence>
<dbReference type="InterPro" id="IPR027266">
    <property type="entry name" value="TrmE/GcvT-like"/>
</dbReference>